<protein>
    <submittedName>
        <fullName evidence="1">Putative enzyme related to lactoylglutathione lyase</fullName>
    </submittedName>
</protein>
<sequence length="146" mass="16428">MSSKSTRPEWEISGDDYGRSLRGFGINLLVSDIERTIAFCEQVLQAHTRYWNEDIAIFQASGFEWMVHADHTYGDHPLSGFVKDLDGRGAGIELRLYDRAPDHAEAIARDRGDIILAGSMDKPHGMRECFILDPDGYCWVPSQPIG</sequence>
<keyword evidence="1" id="KW-0456">Lyase</keyword>
<proteinExistence type="predicted"/>
<dbReference type="Proteomes" id="UP000256845">
    <property type="component" value="Unassembled WGS sequence"/>
</dbReference>
<accession>A0A3D9HZ13</accession>
<dbReference type="SUPFAM" id="SSF54593">
    <property type="entry name" value="Glyoxalase/Bleomycin resistance protein/Dihydroxybiphenyl dioxygenase"/>
    <property type="match status" value="1"/>
</dbReference>
<organism evidence="1 2">
    <name type="scientific">Aestuariispira insulae</name>
    <dbReference type="NCBI Taxonomy" id="1461337"/>
    <lineage>
        <taxon>Bacteria</taxon>
        <taxon>Pseudomonadati</taxon>
        <taxon>Pseudomonadota</taxon>
        <taxon>Alphaproteobacteria</taxon>
        <taxon>Rhodospirillales</taxon>
        <taxon>Kiloniellaceae</taxon>
        <taxon>Aestuariispira</taxon>
    </lineage>
</organism>
<comment type="caution">
    <text evidence="1">The sequence shown here is derived from an EMBL/GenBank/DDBJ whole genome shotgun (WGS) entry which is preliminary data.</text>
</comment>
<dbReference type="AlphaFoldDB" id="A0A3D9HZ13"/>
<keyword evidence="2" id="KW-1185">Reference proteome</keyword>
<evidence type="ECO:0000313" key="2">
    <source>
        <dbReference type="Proteomes" id="UP000256845"/>
    </source>
</evidence>
<evidence type="ECO:0000313" key="1">
    <source>
        <dbReference type="EMBL" id="RED54146.1"/>
    </source>
</evidence>
<name>A0A3D9HZ13_9PROT</name>
<reference evidence="1 2" key="1">
    <citation type="submission" date="2018-07" db="EMBL/GenBank/DDBJ databases">
        <title>Genomic Encyclopedia of Type Strains, Phase III (KMG-III): the genomes of soil and plant-associated and newly described type strains.</title>
        <authorList>
            <person name="Whitman W."/>
        </authorList>
    </citation>
    <scope>NUCLEOTIDE SEQUENCE [LARGE SCALE GENOMIC DNA]</scope>
    <source>
        <strain evidence="1 2">CECT 8488</strain>
    </source>
</reference>
<dbReference type="InterPro" id="IPR029068">
    <property type="entry name" value="Glyas_Bleomycin-R_OHBP_Dase"/>
</dbReference>
<dbReference type="RefSeq" id="WP_115935223.1">
    <property type="nucleotide sequence ID" value="NZ_QRDW01000001.1"/>
</dbReference>
<gene>
    <name evidence="1" type="ORF">DFP90_101949</name>
</gene>
<dbReference type="OrthoDB" id="7346917at2"/>
<dbReference type="EMBL" id="QRDW01000001">
    <property type="protein sequence ID" value="RED54146.1"/>
    <property type="molecule type" value="Genomic_DNA"/>
</dbReference>
<dbReference type="GO" id="GO:0016829">
    <property type="term" value="F:lyase activity"/>
    <property type="evidence" value="ECO:0007669"/>
    <property type="project" value="UniProtKB-KW"/>
</dbReference>
<dbReference type="Gene3D" id="3.10.180.10">
    <property type="entry name" value="2,3-Dihydroxybiphenyl 1,2-Dioxygenase, domain 1"/>
    <property type="match status" value="1"/>
</dbReference>